<dbReference type="AlphaFoldDB" id="A0A512MHH0"/>
<dbReference type="Proteomes" id="UP000321577">
    <property type="component" value="Unassembled WGS sequence"/>
</dbReference>
<comment type="caution">
    <text evidence="1">The sequence shown here is derived from an EMBL/GenBank/DDBJ whole genome shotgun (WGS) entry which is preliminary data.</text>
</comment>
<evidence type="ECO:0000313" key="1">
    <source>
        <dbReference type="EMBL" id="GEP46180.1"/>
    </source>
</evidence>
<gene>
    <name evidence="1" type="ORF">BGE01nite_54710</name>
</gene>
<name>A0A512MHH0_9BACT</name>
<proteinExistence type="predicted"/>
<organism evidence="1 2">
    <name type="scientific">Brevifollis gellanilyticus</name>
    <dbReference type="NCBI Taxonomy" id="748831"/>
    <lineage>
        <taxon>Bacteria</taxon>
        <taxon>Pseudomonadati</taxon>
        <taxon>Verrucomicrobiota</taxon>
        <taxon>Verrucomicrobiia</taxon>
        <taxon>Verrucomicrobiales</taxon>
        <taxon>Verrucomicrobiaceae</taxon>
    </lineage>
</organism>
<keyword evidence="2" id="KW-1185">Reference proteome</keyword>
<reference evidence="1 2" key="1">
    <citation type="submission" date="2019-07" db="EMBL/GenBank/DDBJ databases">
        <title>Whole genome shotgun sequence of Brevifollis gellanilyticus NBRC 108608.</title>
        <authorList>
            <person name="Hosoyama A."/>
            <person name="Uohara A."/>
            <person name="Ohji S."/>
            <person name="Ichikawa N."/>
        </authorList>
    </citation>
    <scope>NUCLEOTIDE SEQUENCE [LARGE SCALE GENOMIC DNA]</scope>
    <source>
        <strain evidence="1 2">NBRC 108608</strain>
    </source>
</reference>
<sequence>MKYYLTKNGGTMTEAREMGLSFTGLELQNMQADRASLRWTRRRASEACALAHNDTVEIFADARRIFRGRARLGSVTSEGMGIQIVGPWSHLDEQIYQLSLLLGSFGTPGGRVLGQTFTETWPMGTEIWTGTEWDALDANHTITWTVSTYASYAGYPATTGTVDVNMAWASRCWLFRPGGTLGQVYTTLQDEWSRVMNFMAVTNNPDVFSVGSVQLGGLIAPRARTIADQPVSEVLRQVLAMKPDAAVWWDYSGSGVPSIQARVASLETPLELGIGQQVLSGYQLKVTDDLVPSGVVVRWERELSGAGSMNTSVTGLGRPYLADYYPGSVGLTNCSYSNGSTVVTTDSTAGLEVGMRVTGFYLPAAATVGTIISSTSFTLSASVSSIPTPPGSTTKQVLRAFSTTAGAASHQPGVMLHTVTDNMDYIPGIAHQVYQSLAVLRAQGSLTVVDRDFTLGLRPGMVIRLSGDPQLTGIQLWVQSVSWDPASGMAQLTVGYPAHLQLRDRVDLKGWFRVSFTGVFGEVSSWIVPPP</sequence>
<accession>A0A512MHH0</accession>
<dbReference type="RefSeq" id="WP_146855811.1">
    <property type="nucleotide sequence ID" value="NZ_BKAG01000075.1"/>
</dbReference>
<evidence type="ECO:0000313" key="2">
    <source>
        <dbReference type="Proteomes" id="UP000321577"/>
    </source>
</evidence>
<dbReference type="EMBL" id="BKAG01000075">
    <property type="protein sequence ID" value="GEP46180.1"/>
    <property type="molecule type" value="Genomic_DNA"/>
</dbReference>
<protein>
    <submittedName>
        <fullName evidence="1">Uncharacterized protein</fullName>
    </submittedName>
</protein>